<comment type="caution">
    <text evidence="1">The sequence shown here is derived from an EMBL/GenBank/DDBJ whole genome shotgun (WGS) entry which is preliminary data.</text>
</comment>
<dbReference type="Proteomes" id="UP001597343">
    <property type="component" value="Unassembled WGS sequence"/>
</dbReference>
<evidence type="ECO:0000313" key="1">
    <source>
        <dbReference type="EMBL" id="MFD2172408.1"/>
    </source>
</evidence>
<name>A0ABW5A4S1_9BACL</name>
<keyword evidence="2" id="KW-1185">Reference proteome</keyword>
<evidence type="ECO:0000313" key="2">
    <source>
        <dbReference type="Proteomes" id="UP001597343"/>
    </source>
</evidence>
<protein>
    <submittedName>
        <fullName evidence="1">Uncharacterized protein</fullName>
    </submittedName>
</protein>
<reference evidence="2" key="1">
    <citation type="journal article" date="2019" name="Int. J. Syst. Evol. Microbiol.">
        <title>The Global Catalogue of Microorganisms (GCM) 10K type strain sequencing project: providing services to taxonomists for standard genome sequencing and annotation.</title>
        <authorList>
            <consortium name="The Broad Institute Genomics Platform"/>
            <consortium name="The Broad Institute Genome Sequencing Center for Infectious Disease"/>
            <person name="Wu L."/>
            <person name="Ma J."/>
        </authorList>
    </citation>
    <scope>NUCLEOTIDE SEQUENCE [LARGE SCALE GENOMIC DNA]</scope>
    <source>
        <strain evidence="2">CGMCC 1.13574</strain>
    </source>
</reference>
<organism evidence="1 2">
    <name type="scientific">Tumebacillus lipolyticus</name>
    <dbReference type="NCBI Taxonomy" id="1280370"/>
    <lineage>
        <taxon>Bacteria</taxon>
        <taxon>Bacillati</taxon>
        <taxon>Bacillota</taxon>
        <taxon>Bacilli</taxon>
        <taxon>Bacillales</taxon>
        <taxon>Alicyclobacillaceae</taxon>
        <taxon>Tumebacillus</taxon>
    </lineage>
</organism>
<dbReference type="RefSeq" id="WP_386049793.1">
    <property type="nucleotide sequence ID" value="NZ_JBHUIO010000025.1"/>
</dbReference>
<gene>
    <name evidence="1" type="ORF">ACFSOY_20910</name>
</gene>
<proteinExistence type="predicted"/>
<accession>A0ABW5A4S1</accession>
<dbReference type="EMBL" id="JBHUIO010000025">
    <property type="protein sequence ID" value="MFD2172408.1"/>
    <property type="molecule type" value="Genomic_DNA"/>
</dbReference>
<sequence length="65" mass="7551">MSSTTATAQQTIKAARGWHETLPLPKREQADLYRRVLNGLGYMTRSPQERESGYVIRYRRRPSGR</sequence>